<protein>
    <submittedName>
        <fullName evidence="1">HAD-superfamily subfamily IIA hydrolase like protein</fullName>
    </submittedName>
</protein>
<dbReference type="InterPro" id="IPR006357">
    <property type="entry name" value="HAD-SF_hydro_IIA"/>
</dbReference>
<organism evidence="1 2">
    <name type="scientific">Hyphomicrobium denitrificans (strain ATCC 51888 / DSM 1869 / NCIMB 11706 / TK 0415)</name>
    <dbReference type="NCBI Taxonomy" id="582899"/>
    <lineage>
        <taxon>Bacteria</taxon>
        <taxon>Pseudomonadati</taxon>
        <taxon>Pseudomonadota</taxon>
        <taxon>Alphaproteobacteria</taxon>
        <taxon>Hyphomicrobiales</taxon>
        <taxon>Hyphomicrobiaceae</taxon>
        <taxon>Hyphomicrobium</taxon>
    </lineage>
</organism>
<dbReference type="eggNOG" id="COG0647">
    <property type="taxonomic scope" value="Bacteria"/>
</dbReference>
<name>D8JX91_HYPDA</name>
<dbReference type="InterPro" id="IPR036412">
    <property type="entry name" value="HAD-like_sf"/>
</dbReference>
<dbReference type="Pfam" id="PF13242">
    <property type="entry name" value="Hydrolase_like"/>
    <property type="match status" value="1"/>
</dbReference>
<dbReference type="Proteomes" id="UP000002033">
    <property type="component" value="Chromosome"/>
</dbReference>
<reference evidence="2" key="1">
    <citation type="journal article" date="2011" name="J. Bacteriol.">
        <title>Genome sequences of eight morphologically diverse alphaproteobacteria.</title>
        <authorList>
            <consortium name="US DOE Joint Genome Institute"/>
            <person name="Brown P.J."/>
            <person name="Kysela D.T."/>
            <person name="Buechlein A."/>
            <person name="Hemmerich C."/>
            <person name="Brun Y.V."/>
        </authorList>
    </citation>
    <scope>NUCLEOTIDE SEQUENCE [LARGE SCALE GENOMIC DNA]</scope>
    <source>
        <strain evidence="2">ATCC 51888 / DSM 1869 / NCIB 11706 / TK 0415</strain>
    </source>
</reference>
<dbReference type="KEGG" id="hdn:Hden_1415"/>
<dbReference type="PANTHER" id="PTHR19288">
    <property type="entry name" value="4-NITROPHENYLPHOSPHATASE-RELATED"/>
    <property type="match status" value="1"/>
</dbReference>
<proteinExistence type="predicted"/>
<keyword evidence="2" id="KW-1185">Reference proteome</keyword>
<dbReference type="Gene3D" id="3.40.50.1000">
    <property type="entry name" value="HAD superfamily/HAD-like"/>
    <property type="match status" value="2"/>
</dbReference>
<dbReference type="NCBIfam" id="TIGR01459">
    <property type="entry name" value="HAD-SF-IIA-hyp4"/>
    <property type="match status" value="1"/>
</dbReference>
<dbReference type="Pfam" id="PF13344">
    <property type="entry name" value="Hydrolase_6"/>
    <property type="match status" value="1"/>
</dbReference>
<evidence type="ECO:0000313" key="1">
    <source>
        <dbReference type="EMBL" id="ADJ23227.1"/>
    </source>
</evidence>
<dbReference type="GO" id="GO:0016791">
    <property type="term" value="F:phosphatase activity"/>
    <property type="evidence" value="ECO:0007669"/>
    <property type="project" value="TreeGrafter"/>
</dbReference>
<evidence type="ECO:0000313" key="2">
    <source>
        <dbReference type="Proteomes" id="UP000002033"/>
    </source>
</evidence>
<dbReference type="STRING" id="582899.Hden_1415"/>
<dbReference type="EMBL" id="CP002083">
    <property type="protein sequence ID" value="ADJ23227.1"/>
    <property type="molecule type" value="Genomic_DNA"/>
</dbReference>
<gene>
    <name evidence="1" type="ordered locus">Hden_1415</name>
</gene>
<dbReference type="GO" id="GO:0005737">
    <property type="term" value="C:cytoplasm"/>
    <property type="evidence" value="ECO:0007669"/>
    <property type="project" value="TreeGrafter"/>
</dbReference>
<dbReference type="AlphaFoldDB" id="D8JX91"/>
<dbReference type="InterPro" id="IPR006356">
    <property type="entry name" value="HAD-SF_hydro_IIA_hyp3"/>
</dbReference>
<accession>D8JX91</accession>
<dbReference type="PANTHER" id="PTHR19288:SF90">
    <property type="entry name" value="OS08G0542600 PROTEIN"/>
    <property type="match status" value="1"/>
</dbReference>
<dbReference type="SUPFAM" id="SSF56784">
    <property type="entry name" value="HAD-like"/>
    <property type="match status" value="1"/>
</dbReference>
<keyword evidence="1" id="KW-0378">Hydrolase</keyword>
<dbReference type="HOGENOM" id="CLU_043473_2_0_5"/>
<dbReference type="InterPro" id="IPR023214">
    <property type="entry name" value="HAD_sf"/>
</dbReference>
<dbReference type="NCBIfam" id="TIGR01460">
    <property type="entry name" value="HAD-SF-IIA"/>
    <property type="match status" value="1"/>
</dbReference>
<sequence length="317" mass="34365">MIFSFSLNHLMTRPVDLANEALLPSQANTVAPPPTLTNAAPLLARYDVIFCDIWGVVHNGLTAFEGACSALTKFRGNGGTVILVSNAPVPKQRVAETLETRNVPTSAWDDIVSSGDIALAHVNERRFERLYCIGPQDRDAALFQALTARSVPLTEAEAIICSGLNFDRSEVPDDYRPLLQQALQHNLPFVCANPDFVVDVGGTLLYCAGAIADLYAQMGGPVFWAGKPHLNAYETAHAKAEALRDRNVAREKILVIGDSLRTDMKGAENFGCDALFIASGIHRHETMDEISLSPKRLQELFVPGSPPAIGAMAELAW</sequence>